<accession>L9W099</accession>
<sequence length="124" mass="13834">MGRSSASSADSPSLQAILDALDDADCRTVLRETAQPMTATELSTRCDIAQSTLYRKLELLSDASLVRERDTINPQGGRTTRYERDFDNVMISIESDDFSVTVDRPSRKADERLADIWSQMGDEL</sequence>
<organism evidence="1 2">
    <name type="scientific">Halalkalicoccus jeotgali (strain DSM 18796 / CECT 7217 / JCM 14584 / KCTC 4019 / B3)</name>
    <dbReference type="NCBI Taxonomy" id="795797"/>
    <lineage>
        <taxon>Archaea</taxon>
        <taxon>Methanobacteriati</taxon>
        <taxon>Methanobacteriota</taxon>
        <taxon>Stenosarchaea group</taxon>
        <taxon>Halobacteria</taxon>
        <taxon>Halobacteriales</taxon>
        <taxon>Halococcaceae</taxon>
        <taxon>Halalkalicoccus</taxon>
    </lineage>
</organism>
<dbReference type="RefSeq" id="WP_008413705.1">
    <property type="nucleotide sequence ID" value="NC_014299.1"/>
</dbReference>
<dbReference type="SUPFAM" id="SSF46785">
    <property type="entry name" value="Winged helix' DNA-binding domain"/>
    <property type="match status" value="1"/>
</dbReference>
<protein>
    <recommendedName>
        <fullName evidence="3">ArsR family transcriptional regulator</fullName>
    </recommendedName>
</protein>
<evidence type="ECO:0008006" key="3">
    <source>
        <dbReference type="Google" id="ProtNLM"/>
    </source>
</evidence>
<dbReference type="EMBL" id="AOHV01000002">
    <property type="protein sequence ID" value="ELY41743.1"/>
    <property type="molecule type" value="Genomic_DNA"/>
</dbReference>
<comment type="caution">
    <text evidence="1">The sequence shown here is derived from an EMBL/GenBank/DDBJ whole genome shotgun (WGS) entry which is preliminary data.</text>
</comment>
<evidence type="ECO:0000313" key="2">
    <source>
        <dbReference type="Proteomes" id="UP000011645"/>
    </source>
</evidence>
<dbReference type="Pfam" id="PF12840">
    <property type="entry name" value="HTH_20"/>
    <property type="match status" value="1"/>
</dbReference>
<dbReference type="AlphaFoldDB" id="L9W099"/>
<dbReference type="OrthoDB" id="10985at2157"/>
<keyword evidence="2" id="KW-1185">Reference proteome</keyword>
<reference evidence="1 2" key="1">
    <citation type="journal article" date="2014" name="PLoS Genet.">
        <title>Phylogenetically driven sequencing of extremely halophilic archaea reveals strategies for static and dynamic osmo-response.</title>
        <authorList>
            <person name="Becker E.A."/>
            <person name="Seitzer P.M."/>
            <person name="Tritt A."/>
            <person name="Larsen D."/>
            <person name="Krusor M."/>
            <person name="Yao A.I."/>
            <person name="Wu D."/>
            <person name="Madern D."/>
            <person name="Eisen J.A."/>
            <person name="Darling A.E."/>
            <person name="Facciotti M.T."/>
        </authorList>
    </citation>
    <scope>NUCLEOTIDE SEQUENCE [LARGE SCALE GENOMIC DNA]</scope>
    <source>
        <strain evidence="2">DSM 18796 / CECT 7217 / JCM 14584 / KCTC 4019 / B3</strain>
    </source>
</reference>
<dbReference type="Proteomes" id="UP000011645">
    <property type="component" value="Unassembled WGS sequence"/>
</dbReference>
<dbReference type="GeneID" id="31807777"/>
<dbReference type="Gene3D" id="1.10.10.10">
    <property type="entry name" value="Winged helix-like DNA-binding domain superfamily/Winged helix DNA-binding domain"/>
    <property type="match status" value="1"/>
</dbReference>
<gene>
    <name evidence="1" type="ORF">C497_00610</name>
</gene>
<proteinExistence type="predicted"/>
<evidence type="ECO:0000313" key="1">
    <source>
        <dbReference type="EMBL" id="ELY41743.1"/>
    </source>
</evidence>
<dbReference type="InterPro" id="IPR036388">
    <property type="entry name" value="WH-like_DNA-bd_sf"/>
</dbReference>
<name>L9W099_HALJB</name>
<dbReference type="InterPro" id="IPR036390">
    <property type="entry name" value="WH_DNA-bd_sf"/>
</dbReference>